<comment type="caution">
    <text evidence="1">The sequence shown here is derived from an EMBL/GenBank/DDBJ whole genome shotgun (WGS) entry which is preliminary data.</text>
</comment>
<gene>
    <name evidence="1" type="ORF">EOD41_15585</name>
</gene>
<dbReference type="OrthoDB" id="798560at2"/>
<evidence type="ECO:0000313" key="1">
    <source>
        <dbReference type="EMBL" id="RVT99861.1"/>
    </source>
</evidence>
<dbReference type="Proteomes" id="UP000282759">
    <property type="component" value="Unassembled WGS sequence"/>
</dbReference>
<accession>A0A3S2UJV8</accession>
<sequence>MKTAAKHYRFINSNTGYSIYYHSISSDKDIAEIKIELEKVKAQVASQNGILINHVYWEEVKDDAGSK</sequence>
<name>A0A3S2UJV8_9SPHI</name>
<protein>
    <submittedName>
        <fullName evidence="1">Uncharacterized protein</fullName>
    </submittedName>
</protein>
<dbReference type="AlphaFoldDB" id="A0A3S2UJV8"/>
<reference evidence="1 2" key="1">
    <citation type="submission" date="2019-01" db="EMBL/GenBank/DDBJ databases">
        <authorList>
            <person name="Chen W.-M."/>
        </authorList>
    </citation>
    <scope>NUCLEOTIDE SEQUENCE [LARGE SCALE GENOMIC DNA]</scope>
    <source>
        <strain evidence="1 2">YBJ-36</strain>
    </source>
</reference>
<dbReference type="EMBL" id="SACK01000007">
    <property type="protein sequence ID" value="RVT99861.1"/>
    <property type="molecule type" value="Genomic_DNA"/>
</dbReference>
<proteinExistence type="predicted"/>
<evidence type="ECO:0000313" key="2">
    <source>
        <dbReference type="Proteomes" id="UP000282759"/>
    </source>
</evidence>
<keyword evidence="2" id="KW-1185">Reference proteome</keyword>
<dbReference type="RefSeq" id="WP_127706588.1">
    <property type="nucleotide sequence ID" value="NZ_SACK01000007.1"/>
</dbReference>
<organism evidence="1 2">
    <name type="scientific">Mucilaginibacter limnophilus</name>
    <dbReference type="NCBI Taxonomy" id="1932778"/>
    <lineage>
        <taxon>Bacteria</taxon>
        <taxon>Pseudomonadati</taxon>
        <taxon>Bacteroidota</taxon>
        <taxon>Sphingobacteriia</taxon>
        <taxon>Sphingobacteriales</taxon>
        <taxon>Sphingobacteriaceae</taxon>
        <taxon>Mucilaginibacter</taxon>
    </lineage>
</organism>